<protein>
    <submittedName>
        <fullName evidence="1">Uncharacterized protein</fullName>
    </submittedName>
</protein>
<dbReference type="EMBL" id="MRZV01000129">
    <property type="protein sequence ID" value="PIK57874.1"/>
    <property type="molecule type" value="Genomic_DNA"/>
</dbReference>
<comment type="caution">
    <text evidence="1">The sequence shown here is derived from an EMBL/GenBank/DDBJ whole genome shotgun (WGS) entry which is preliminary data.</text>
</comment>
<evidence type="ECO:0000313" key="2">
    <source>
        <dbReference type="Proteomes" id="UP000230750"/>
    </source>
</evidence>
<dbReference type="Proteomes" id="UP000230750">
    <property type="component" value="Unassembled WGS sequence"/>
</dbReference>
<feature type="non-terminal residue" evidence="1">
    <location>
        <position position="201"/>
    </location>
</feature>
<evidence type="ECO:0000313" key="1">
    <source>
        <dbReference type="EMBL" id="PIK57874.1"/>
    </source>
</evidence>
<organism evidence="1 2">
    <name type="scientific">Stichopus japonicus</name>
    <name type="common">Sea cucumber</name>
    <dbReference type="NCBI Taxonomy" id="307972"/>
    <lineage>
        <taxon>Eukaryota</taxon>
        <taxon>Metazoa</taxon>
        <taxon>Echinodermata</taxon>
        <taxon>Eleutherozoa</taxon>
        <taxon>Echinozoa</taxon>
        <taxon>Holothuroidea</taxon>
        <taxon>Aspidochirotacea</taxon>
        <taxon>Aspidochirotida</taxon>
        <taxon>Stichopodidae</taxon>
        <taxon>Apostichopus</taxon>
    </lineage>
</organism>
<sequence length="201" mass="22413">QDGWFLQTTNGGKETSVVTSEEVATYQDTDEEEKHLWENCTFVSAFNSSSDKLTKFASNFIMWGLSTTSDSNDHDISSFNNSHSEMDVNCTYPVNGKSLTVDDLATFLTSELLQITTDDIIIEVKDQPGIAADCCKGLLLIEMDDRLTKNKTFDNYCSQTKSDSCVLVPRPFPVATVTFYPPPKGLFDEPIEIVFSRQSSL</sequence>
<feature type="non-terminal residue" evidence="1">
    <location>
        <position position="1"/>
    </location>
</feature>
<name>A0A2G8LC98_STIJA</name>
<accession>A0A2G8LC98</accession>
<dbReference type="AlphaFoldDB" id="A0A2G8LC98"/>
<proteinExistence type="predicted"/>
<gene>
    <name evidence="1" type="ORF">BSL78_05155</name>
</gene>
<keyword evidence="2" id="KW-1185">Reference proteome</keyword>
<reference evidence="1 2" key="1">
    <citation type="journal article" date="2017" name="PLoS Biol.">
        <title>The sea cucumber genome provides insights into morphological evolution and visceral regeneration.</title>
        <authorList>
            <person name="Zhang X."/>
            <person name="Sun L."/>
            <person name="Yuan J."/>
            <person name="Sun Y."/>
            <person name="Gao Y."/>
            <person name="Zhang L."/>
            <person name="Li S."/>
            <person name="Dai H."/>
            <person name="Hamel J.F."/>
            <person name="Liu C."/>
            <person name="Yu Y."/>
            <person name="Liu S."/>
            <person name="Lin W."/>
            <person name="Guo K."/>
            <person name="Jin S."/>
            <person name="Xu P."/>
            <person name="Storey K.B."/>
            <person name="Huan P."/>
            <person name="Zhang T."/>
            <person name="Zhou Y."/>
            <person name="Zhang J."/>
            <person name="Lin C."/>
            <person name="Li X."/>
            <person name="Xing L."/>
            <person name="Huo D."/>
            <person name="Sun M."/>
            <person name="Wang L."/>
            <person name="Mercier A."/>
            <person name="Li F."/>
            <person name="Yang H."/>
            <person name="Xiang J."/>
        </authorList>
    </citation>
    <scope>NUCLEOTIDE SEQUENCE [LARGE SCALE GENOMIC DNA]</scope>
    <source>
        <strain evidence="1">Shaxun</strain>
        <tissue evidence="1">Muscle</tissue>
    </source>
</reference>